<dbReference type="PRINTS" id="PR01415">
    <property type="entry name" value="ANKYRIN"/>
</dbReference>
<dbReference type="SMART" id="SM00248">
    <property type="entry name" value="ANK"/>
    <property type="match status" value="4"/>
</dbReference>
<dbReference type="InterPro" id="IPR036770">
    <property type="entry name" value="Ankyrin_rpt-contain_sf"/>
</dbReference>
<dbReference type="Pfam" id="PF12796">
    <property type="entry name" value="Ank_2"/>
    <property type="match status" value="1"/>
</dbReference>
<dbReference type="Pfam" id="PF00023">
    <property type="entry name" value="Ank"/>
    <property type="match status" value="2"/>
</dbReference>
<dbReference type="InterPro" id="IPR002110">
    <property type="entry name" value="Ankyrin_rpt"/>
</dbReference>
<reference evidence="2" key="1">
    <citation type="submission" date="2025-08" db="UniProtKB">
        <authorList>
            <consortium name="Ensembl"/>
        </authorList>
    </citation>
    <scope>IDENTIFICATION</scope>
</reference>
<evidence type="ECO:0000256" key="1">
    <source>
        <dbReference type="PROSITE-ProRule" id="PRU00023"/>
    </source>
</evidence>
<keyword evidence="3" id="KW-1185">Reference proteome</keyword>
<evidence type="ECO:0000313" key="3">
    <source>
        <dbReference type="Proteomes" id="UP000694551"/>
    </source>
</evidence>
<accession>A0A8D0KSA2</accession>
<dbReference type="SUPFAM" id="SSF48403">
    <property type="entry name" value="Ankyrin repeat"/>
    <property type="match status" value="1"/>
</dbReference>
<feature type="repeat" description="ANK" evidence="1">
    <location>
        <begin position="55"/>
        <end position="87"/>
    </location>
</feature>
<dbReference type="Ensembl" id="ENSSOCT00000006100.1">
    <property type="protein sequence ID" value="ENSSOCP00000005941.1"/>
    <property type="gene ID" value="ENSSOCG00000004572.1"/>
</dbReference>
<protein>
    <submittedName>
        <fullName evidence="2">Uncharacterized protein</fullName>
    </submittedName>
</protein>
<organism evidence="2 3">
    <name type="scientific">Strix occidentalis caurina</name>
    <name type="common">northern spotted owl</name>
    <dbReference type="NCBI Taxonomy" id="311401"/>
    <lineage>
        <taxon>Eukaryota</taxon>
        <taxon>Metazoa</taxon>
        <taxon>Chordata</taxon>
        <taxon>Craniata</taxon>
        <taxon>Vertebrata</taxon>
        <taxon>Euteleostomi</taxon>
        <taxon>Archelosauria</taxon>
        <taxon>Archosauria</taxon>
        <taxon>Dinosauria</taxon>
        <taxon>Saurischia</taxon>
        <taxon>Theropoda</taxon>
        <taxon>Coelurosauria</taxon>
        <taxon>Aves</taxon>
        <taxon>Neognathae</taxon>
        <taxon>Neoaves</taxon>
        <taxon>Telluraves</taxon>
        <taxon>Strigiformes</taxon>
        <taxon>Strigidae</taxon>
        <taxon>Strix</taxon>
    </lineage>
</organism>
<reference evidence="2" key="2">
    <citation type="submission" date="2025-09" db="UniProtKB">
        <authorList>
            <consortium name="Ensembl"/>
        </authorList>
    </citation>
    <scope>IDENTIFICATION</scope>
</reference>
<feature type="repeat" description="ANK" evidence="1">
    <location>
        <begin position="88"/>
        <end position="120"/>
    </location>
</feature>
<dbReference type="Gene3D" id="1.25.40.20">
    <property type="entry name" value="Ankyrin repeat-containing domain"/>
    <property type="match status" value="2"/>
</dbReference>
<dbReference type="PROSITE" id="PS50297">
    <property type="entry name" value="ANK_REP_REGION"/>
    <property type="match status" value="4"/>
</dbReference>
<dbReference type="PANTHER" id="PTHR24147:SF53">
    <property type="entry name" value="ANKYRIN REPEAT DOMAIN 26"/>
    <property type="match status" value="1"/>
</dbReference>
<sequence>ETWDRSPCASATSAYELQQKDLGRLHRMAARGDLAWLRRWRWWLKRVDIDRQDKEKRTPLHLACANGHADVVRFLVQENCRLNLVDNFKRSPLMTAVQCQQEECVAILLEHGADPNLADADGNTALHLAVLSANTAVTGLLLEHHANADAQNQEGYTPLHLAVSKHQEKMEGLLQKKGADGHAQEQRESHTEGVPCVTSCYGGVPKRLHIDRKLEQTLICTFNTLTTQKGSLTGAPFYSLVRSEL</sequence>
<dbReference type="PROSITE" id="PS50088">
    <property type="entry name" value="ANK_REPEAT"/>
    <property type="match status" value="4"/>
</dbReference>
<feature type="repeat" description="ANK" evidence="1">
    <location>
        <begin position="121"/>
        <end position="153"/>
    </location>
</feature>
<dbReference type="Proteomes" id="UP000694551">
    <property type="component" value="Unplaced"/>
</dbReference>
<dbReference type="InterPro" id="IPR050657">
    <property type="entry name" value="Ankyrin_repeat_domain"/>
</dbReference>
<proteinExistence type="predicted"/>
<evidence type="ECO:0000313" key="2">
    <source>
        <dbReference type="Ensembl" id="ENSSOCP00000005941.1"/>
    </source>
</evidence>
<name>A0A8D0KSA2_STROC</name>
<feature type="repeat" description="ANK" evidence="1">
    <location>
        <begin position="154"/>
        <end position="186"/>
    </location>
</feature>
<dbReference type="AlphaFoldDB" id="A0A8D0KSA2"/>
<keyword evidence="1" id="KW-0040">ANK repeat</keyword>
<dbReference type="PANTHER" id="PTHR24147">
    <property type="entry name" value="ANKYRIN REPEAT DOMAIN 36-RELATED"/>
    <property type="match status" value="1"/>
</dbReference>